<organism evidence="1 2">
    <name type="scientific">Dictyobacter halimunensis</name>
    <dbReference type="NCBI Taxonomy" id="3026934"/>
    <lineage>
        <taxon>Bacteria</taxon>
        <taxon>Bacillati</taxon>
        <taxon>Chloroflexota</taxon>
        <taxon>Ktedonobacteria</taxon>
        <taxon>Ktedonobacterales</taxon>
        <taxon>Dictyobacteraceae</taxon>
        <taxon>Dictyobacter</taxon>
    </lineage>
</organism>
<reference evidence="1 2" key="1">
    <citation type="submission" date="2023-02" db="EMBL/GenBank/DDBJ databases">
        <title>Dictyobacter halimunensis sp. nov., a new member of the class Ktedonobacteria from forest soil in a geothermal area.</title>
        <authorList>
            <person name="Rachmania M.K."/>
            <person name="Ningsih F."/>
            <person name="Sakai Y."/>
            <person name="Yabe S."/>
            <person name="Yokota A."/>
            <person name="Sjamsuridzal W."/>
        </authorList>
    </citation>
    <scope>NUCLEOTIDE SEQUENCE [LARGE SCALE GENOMIC DNA]</scope>
    <source>
        <strain evidence="1 2">S3.2.2.5</strain>
    </source>
</reference>
<dbReference type="EMBL" id="BSRI01000002">
    <property type="protein sequence ID" value="GLV59797.1"/>
    <property type="molecule type" value="Genomic_DNA"/>
</dbReference>
<evidence type="ECO:0008006" key="3">
    <source>
        <dbReference type="Google" id="ProtNLM"/>
    </source>
</evidence>
<proteinExistence type="predicted"/>
<dbReference type="Proteomes" id="UP001344906">
    <property type="component" value="Unassembled WGS sequence"/>
</dbReference>
<protein>
    <recommendedName>
        <fullName evidence="3">DUF4388 domain-containing protein</fullName>
    </recommendedName>
</protein>
<accession>A0ABQ6G3H2</accession>
<comment type="caution">
    <text evidence="1">The sequence shown here is derived from an EMBL/GenBank/DDBJ whole genome shotgun (WGS) entry which is preliminary data.</text>
</comment>
<gene>
    <name evidence="1" type="ORF">KDH_66210</name>
</gene>
<evidence type="ECO:0000313" key="2">
    <source>
        <dbReference type="Proteomes" id="UP001344906"/>
    </source>
</evidence>
<sequence>MALLEDLKAGVALQGLLPGNGMVTIISVTPHADIGAEIIFKDANGKASELLYQDRIAQLRVLPLQLPWRFDANGALFRLVSEAYRIRLAYLFASLMGHDNSIRVVRQTAHFAHQSDRLDTVFGTIENSSRLILSCDVLNSFLFPIGSLVLLRHTLSKYAYKNHFLKNLPSGVYYDRI</sequence>
<keyword evidence="2" id="KW-1185">Reference proteome</keyword>
<evidence type="ECO:0000313" key="1">
    <source>
        <dbReference type="EMBL" id="GLV59797.1"/>
    </source>
</evidence>
<name>A0ABQ6G3H2_9CHLR</name>
<dbReference type="RefSeq" id="WP_338256604.1">
    <property type="nucleotide sequence ID" value="NZ_BSRI01000002.1"/>
</dbReference>